<feature type="region of interest" description="Disordered" evidence="1">
    <location>
        <begin position="48"/>
        <end position="96"/>
    </location>
</feature>
<dbReference type="AlphaFoldDB" id="A0A1F6E1T4"/>
<dbReference type="Proteomes" id="UP000178572">
    <property type="component" value="Unassembled WGS sequence"/>
</dbReference>
<dbReference type="Gene3D" id="2.40.10.10">
    <property type="entry name" value="Trypsin-like serine proteases"/>
    <property type="match status" value="2"/>
</dbReference>
<organism evidence="2 3">
    <name type="scientific">Candidatus Kaiserbacteria bacterium RIFCSPHIGHO2_02_FULL_59_21</name>
    <dbReference type="NCBI Taxonomy" id="1798500"/>
    <lineage>
        <taxon>Bacteria</taxon>
        <taxon>Candidatus Kaiseribacteriota</taxon>
    </lineage>
</organism>
<dbReference type="InterPro" id="IPR043504">
    <property type="entry name" value="Peptidase_S1_PA_chymotrypsin"/>
</dbReference>
<protein>
    <recommendedName>
        <fullName evidence="4">Serine protease</fullName>
    </recommendedName>
</protein>
<dbReference type="InterPro" id="IPR009003">
    <property type="entry name" value="Peptidase_S1_PA"/>
</dbReference>
<comment type="caution">
    <text evidence="2">The sequence shown here is derived from an EMBL/GenBank/DDBJ whole genome shotgun (WGS) entry which is preliminary data.</text>
</comment>
<dbReference type="PANTHER" id="PTHR43019:SF23">
    <property type="entry name" value="PROTEASE DO-LIKE 5, CHLOROPLASTIC"/>
    <property type="match status" value="1"/>
</dbReference>
<dbReference type="EMBL" id="MFLN01000023">
    <property type="protein sequence ID" value="OGG67192.1"/>
    <property type="molecule type" value="Genomic_DNA"/>
</dbReference>
<evidence type="ECO:0008006" key="4">
    <source>
        <dbReference type="Google" id="ProtNLM"/>
    </source>
</evidence>
<evidence type="ECO:0000313" key="3">
    <source>
        <dbReference type="Proteomes" id="UP000178572"/>
    </source>
</evidence>
<dbReference type="PANTHER" id="PTHR43019">
    <property type="entry name" value="SERINE ENDOPROTEASE DEGS"/>
    <property type="match status" value="1"/>
</dbReference>
<dbReference type="STRING" id="1798500.A3C21_01005"/>
<accession>A0A1F6E1T4</accession>
<reference evidence="2 3" key="1">
    <citation type="journal article" date="2016" name="Nat. Commun.">
        <title>Thousands of microbial genomes shed light on interconnected biogeochemical processes in an aquifer system.</title>
        <authorList>
            <person name="Anantharaman K."/>
            <person name="Brown C.T."/>
            <person name="Hug L.A."/>
            <person name="Sharon I."/>
            <person name="Castelle C.J."/>
            <person name="Probst A.J."/>
            <person name="Thomas B.C."/>
            <person name="Singh A."/>
            <person name="Wilkins M.J."/>
            <person name="Karaoz U."/>
            <person name="Brodie E.L."/>
            <person name="Williams K.H."/>
            <person name="Hubbard S.S."/>
            <person name="Banfield J.F."/>
        </authorList>
    </citation>
    <scope>NUCLEOTIDE SEQUENCE [LARGE SCALE GENOMIC DNA]</scope>
</reference>
<dbReference type="Pfam" id="PF13365">
    <property type="entry name" value="Trypsin_2"/>
    <property type="match status" value="1"/>
</dbReference>
<gene>
    <name evidence="2" type="ORF">A3C21_01005</name>
</gene>
<evidence type="ECO:0000256" key="1">
    <source>
        <dbReference type="SAM" id="MobiDB-lite"/>
    </source>
</evidence>
<sequence>MLSSLQPYLVYIGALGLVGAGAYAFVSTLPLAEPQAREETAQTATVNLTQASPLPAPAPKAPEREKASPAPATAPPEQDIAPALPASTPAGDSEDAGASLVARIRDPYPFPPLSFQAVNELARAALVNILCTSGNKALRPISGSGVIIDPRGIIITNAHVAQYVLLSQSSETRLSCAIRSGSPARPLWSSEMLYIPPVWVREHAADITESDPTGTGEHDYALLRITGPWDPRADSSPESYPALPTDIREAIAFPGDPVLAIAYPSEFIGSTAARFNLHPISSITAAEELLTFRAHTADLISFKGAVEAQSGASGGPIVNAWGYVVGIITTTSEGETTAERELHALALGYIDRDLAAQTGAGLEETLRGDAAQSAARFKTEQAPALIGLLMEEILKESR</sequence>
<proteinExistence type="predicted"/>
<name>A0A1F6E1T4_9BACT</name>
<evidence type="ECO:0000313" key="2">
    <source>
        <dbReference type="EMBL" id="OGG67192.1"/>
    </source>
</evidence>
<dbReference type="SUPFAM" id="SSF50494">
    <property type="entry name" value="Trypsin-like serine proteases"/>
    <property type="match status" value="1"/>
</dbReference>